<name>A0A810MTW1_9ACTN</name>
<accession>A0A810MTW1</accession>
<evidence type="ECO:0000256" key="1">
    <source>
        <dbReference type="SAM" id="MobiDB-lite"/>
    </source>
</evidence>
<evidence type="ECO:0000313" key="2">
    <source>
        <dbReference type="EMBL" id="BCJ63469.1"/>
    </source>
</evidence>
<dbReference type="AlphaFoldDB" id="A0A810MTW1"/>
<protein>
    <submittedName>
        <fullName evidence="2">Uncharacterized protein</fullName>
    </submittedName>
</protein>
<dbReference type="KEGG" id="pry:Prubr_04900"/>
<feature type="compositionally biased region" description="Basic and acidic residues" evidence="1">
    <location>
        <begin position="55"/>
        <end position="68"/>
    </location>
</feature>
<dbReference type="EMBL" id="AP023359">
    <property type="protein sequence ID" value="BCJ63469.1"/>
    <property type="molecule type" value="Genomic_DNA"/>
</dbReference>
<evidence type="ECO:0000313" key="3">
    <source>
        <dbReference type="Proteomes" id="UP000680866"/>
    </source>
</evidence>
<gene>
    <name evidence="2" type="ORF">Prubr_04900</name>
</gene>
<dbReference type="Proteomes" id="UP000680866">
    <property type="component" value="Chromosome"/>
</dbReference>
<proteinExistence type="predicted"/>
<sequence>MAIEPETAIFMAALWVGYGGRCAGSAYRPSAGRSIARHPLFTRPAAAPGATCRYPENRSTHAGGGHDRGPRRRGTAQWNESPQAQEFCALGLSMVKPCASIRSAKSMLAPAR</sequence>
<feature type="region of interest" description="Disordered" evidence="1">
    <location>
        <begin position="46"/>
        <end position="80"/>
    </location>
</feature>
<organism evidence="2 3">
    <name type="scientific">Polymorphospora rubra</name>
    <dbReference type="NCBI Taxonomy" id="338584"/>
    <lineage>
        <taxon>Bacteria</taxon>
        <taxon>Bacillati</taxon>
        <taxon>Actinomycetota</taxon>
        <taxon>Actinomycetes</taxon>
        <taxon>Micromonosporales</taxon>
        <taxon>Micromonosporaceae</taxon>
        <taxon>Polymorphospora</taxon>
    </lineage>
</organism>
<keyword evidence="3" id="KW-1185">Reference proteome</keyword>
<reference evidence="2" key="1">
    <citation type="submission" date="2020-08" db="EMBL/GenBank/DDBJ databases">
        <title>Whole genome shotgun sequence of Polymorphospora rubra NBRC 101157.</title>
        <authorList>
            <person name="Komaki H."/>
            <person name="Tamura T."/>
        </authorList>
    </citation>
    <scope>NUCLEOTIDE SEQUENCE</scope>
    <source>
        <strain evidence="2">NBRC 101157</strain>
    </source>
</reference>